<dbReference type="InterPro" id="IPR011711">
    <property type="entry name" value="GntR_C"/>
</dbReference>
<evidence type="ECO:0000313" key="5">
    <source>
        <dbReference type="EMBL" id="NDV88457.1"/>
    </source>
</evidence>
<dbReference type="InterPro" id="IPR008920">
    <property type="entry name" value="TF_FadR/GntR_C"/>
</dbReference>
<dbReference type="Gene3D" id="1.20.120.530">
    <property type="entry name" value="GntR ligand-binding domain-like"/>
    <property type="match status" value="1"/>
</dbReference>
<reference evidence="5 6" key="1">
    <citation type="submission" date="2020-01" db="EMBL/GenBank/DDBJ databases">
        <title>Genomes of bacteria type strains.</title>
        <authorList>
            <person name="Chen J."/>
            <person name="Zhu S."/>
            <person name="Chen J."/>
        </authorList>
    </citation>
    <scope>NUCLEOTIDE SEQUENCE [LARGE SCALE GENOMIC DNA]</scope>
    <source>
        <strain evidence="5 6">KCTC 52919</strain>
    </source>
</reference>
<dbReference type="SMART" id="SM00895">
    <property type="entry name" value="FCD"/>
    <property type="match status" value="1"/>
</dbReference>
<dbReference type="InterPro" id="IPR036388">
    <property type="entry name" value="WH-like_DNA-bd_sf"/>
</dbReference>
<dbReference type="CDD" id="cd07377">
    <property type="entry name" value="WHTH_GntR"/>
    <property type="match status" value="1"/>
</dbReference>
<dbReference type="SMART" id="SM00345">
    <property type="entry name" value="HTH_GNTR"/>
    <property type="match status" value="1"/>
</dbReference>
<gene>
    <name evidence="5" type="ORF">GTW51_17285</name>
</gene>
<dbReference type="Gene3D" id="1.10.10.10">
    <property type="entry name" value="Winged helix-like DNA-binding domain superfamily/Winged helix DNA-binding domain"/>
    <property type="match status" value="1"/>
</dbReference>
<dbReference type="EMBL" id="JAAAMJ010000016">
    <property type="protein sequence ID" value="NDV88457.1"/>
    <property type="molecule type" value="Genomic_DNA"/>
</dbReference>
<proteinExistence type="predicted"/>
<comment type="caution">
    <text evidence="5">The sequence shown here is derived from an EMBL/GenBank/DDBJ whole genome shotgun (WGS) entry which is preliminary data.</text>
</comment>
<dbReference type="Pfam" id="PF00392">
    <property type="entry name" value="GntR"/>
    <property type="match status" value="1"/>
</dbReference>
<keyword evidence="2" id="KW-0238">DNA-binding</keyword>
<dbReference type="PANTHER" id="PTHR43537">
    <property type="entry name" value="TRANSCRIPTIONAL REGULATOR, GNTR FAMILY"/>
    <property type="match status" value="1"/>
</dbReference>
<dbReference type="PANTHER" id="PTHR43537:SF6">
    <property type="entry name" value="HTH-TYPE TRANSCRIPTIONAL REPRESSOR RSPR"/>
    <property type="match status" value="1"/>
</dbReference>
<keyword evidence="3" id="KW-0804">Transcription</keyword>
<protein>
    <submittedName>
        <fullName evidence="5">FCD domain-containing protein</fullName>
    </submittedName>
</protein>
<dbReference type="Pfam" id="PF07729">
    <property type="entry name" value="FCD"/>
    <property type="match status" value="1"/>
</dbReference>
<dbReference type="InterPro" id="IPR036390">
    <property type="entry name" value="WH_DNA-bd_sf"/>
</dbReference>
<accession>A0A6L9MKU2</accession>
<dbReference type="AlphaFoldDB" id="A0A6L9MKU2"/>
<dbReference type="SUPFAM" id="SSF46785">
    <property type="entry name" value="Winged helix' DNA-binding domain"/>
    <property type="match status" value="1"/>
</dbReference>
<evidence type="ECO:0000259" key="4">
    <source>
        <dbReference type="PROSITE" id="PS50949"/>
    </source>
</evidence>
<keyword evidence="6" id="KW-1185">Reference proteome</keyword>
<organism evidence="5 6">
    <name type="scientific">Aurantimonas aggregata</name>
    <dbReference type="NCBI Taxonomy" id="2047720"/>
    <lineage>
        <taxon>Bacteria</taxon>
        <taxon>Pseudomonadati</taxon>
        <taxon>Pseudomonadota</taxon>
        <taxon>Alphaproteobacteria</taxon>
        <taxon>Hyphomicrobiales</taxon>
        <taxon>Aurantimonadaceae</taxon>
        <taxon>Aurantimonas</taxon>
    </lineage>
</organism>
<name>A0A6L9MKU2_9HYPH</name>
<dbReference type="GO" id="GO:0003677">
    <property type="term" value="F:DNA binding"/>
    <property type="evidence" value="ECO:0007669"/>
    <property type="project" value="UniProtKB-KW"/>
</dbReference>
<evidence type="ECO:0000256" key="3">
    <source>
        <dbReference type="ARBA" id="ARBA00023163"/>
    </source>
</evidence>
<evidence type="ECO:0000313" key="6">
    <source>
        <dbReference type="Proteomes" id="UP000476332"/>
    </source>
</evidence>
<dbReference type="InterPro" id="IPR000524">
    <property type="entry name" value="Tscrpt_reg_HTH_GntR"/>
</dbReference>
<evidence type="ECO:0000256" key="1">
    <source>
        <dbReference type="ARBA" id="ARBA00023015"/>
    </source>
</evidence>
<dbReference type="Proteomes" id="UP000476332">
    <property type="component" value="Unassembled WGS sequence"/>
</dbReference>
<dbReference type="PROSITE" id="PS50949">
    <property type="entry name" value="HTH_GNTR"/>
    <property type="match status" value="1"/>
</dbReference>
<dbReference type="SUPFAM" id="SSF48008">
    <property type="entry name" value="GntR ligand-binding domain-like"/>
    <property type="match status" value="1"/>
</dbReference>
<feature type="domain" description="HTH gntR-type" evidence="4">
    <location>
        <begin position="16"/>
        <end position="83"/>
    </location>
</feature>
<dbReference type="GO" id="GO:0003700">
    <property type="term" value="F:DNA-binding transcription factor activity"/>
    <property type="evidence" value="ECO:0007669"/>
    <property type="project" value="InterPro"/>
</dbReference>
<dbReference type="RefSeq" id="WP_163045293.1">
    <property type="nucleotide sequence ID" value="NZ_JAAAMJ010000016.1"/>
</dbReference>
<keyword evidence="1" id="KW-0805">Transcription regulation</keyword>
<evidence type="ECO:0000256" key="2">
    <source>
        <dbReference type="ARBA" id="ARBA00023125"/>
    </source>
</evidence>
<sequence length="234" mass="26222">MPHQPALSAPVLPARGTIADAVFAELRQAILELRLPPGTGISEAEIARRMGVSRQPVREAFIRLARTGYLKIQPQRRTEVVKISVREVLNARFIREALEVAVVREACEGERAALVEKLGANLQLQRAAQAADDRREFHQLDDMFHRLIAEGAGCGFAWTLIDEQKAQMDRMRFLSLAFGQPAVYDDHMAIYEAIRAGDPAAAEVAMRTHLGRLNQHLVRLKAEFEQFFDDAEQA</sequence>